<dbReference type="InterPro" id="IPR001611">
    <property type="entry name" value="Leu-rich_rpt"/>
</dbReference>
<comment type="caution">
    <text evidence="15">The sequence shown here is derived from an EMBL/GenBank/DDBJ whole genome shotgun (WGS) entry which is preliminary data.</text>
</comment>
<feature type="domain" description="LRRNT" evidence="14">
    <location>
        <begin position="39"/>
        <end position="73"/>
    </location>
</feature>
<evidence type="ECO:0000313" key="16">
    <source>
        <dbReference type="Proteomes" id="UP001152803"/>
    </source>
</evidence>
<reference evidence="15" key="1">
    <citation type="journal article" date="2023" name="Science">
        <title>Genome structures resolve the early diversification of teleost fishes.</title>
        <authorList>
            <person name="Parey E."/>
            <person name="Louis A."/>
            <person name="Montfort J."/>
            <person name="Bouchez O."/>
            <person name="Roques C."/>
            <person name="Iampietro C."/>
            <person name="Lluch J."/>
            <person name="Castinel A."/>
            <person name="Donnadieu C."/>
            <person name="Desvignes T."/>
            <person name="Floi Bucao C."/>
            <person name="Jouanno E."/>
            <person name="Wen M."/>
            <person name="Mejri S."/>
            <person name="Dirks R."/>
            <person name="Jansen H."/>
            <person name="Henkel C."/>
            <person name="Chen W.J."/>
            <person name="Zahm M."/>
            <person name="Cabau C."/>
            <person name="Klopp C."/>
            <person name="Thompson A.W."/>
            <person name="Robinson-Rechavi M."/>
            <person name="Braasch I."/>
            <person name="Lecointre G."/>
            <person name="Bobe J."/>
            <person name="Postlethwait J.H."/>
            <person name="Berthelot C."/>
            <person name="Roest Crollius H."/>
            <person name="Guiguen Y."/>
        </authorList>
    </citation>
    <scope>NUCLEOTIDE SEQUENCE</scope>
    <source>
        <strain evidence="15">Concon-B</strain>
    </source>
</reference>
<dbReference type="InterPro" id="IPR050333">
    <property type="entry name" value="SLRP"/>
</dbReference>
<evidence type="ECO:0000256" key="2">
    <source>
        <dbReference type="ARBA" id="ARBA00005818"/>
    </source>
</evidence>
<evidence type="ECO:0000256" key="9">
    <source>
        <dbReference type="ARBA" id="ARBA00022729"/>
    </source>
</evidence>
<comment type="subcellular location">
    <subcellularLocation>
        <location evidence="1">Secreted</location>
        <location evidence="1">Extracellular space</location>
        <location evidence="1">Extracellular matrix</location>
    </subcellularLocation>
</comment>
<evidence type="ECO:0000256" key="13">
    <source>
        <dbReference type="SAM" id="SignalP"/>
    </source>
</evidence>
<evidence type="ECO:0000256" key="8">
    <source>
        <dbReference type="ARBA" id="ARBA00022641"/>
    </source>
</evidence>
<keyword evidence="12" id="KW-0325">Glycoprotein</keyword>
<dbReference type="EMBL" id="JAFJMO010000019">
    <property type="protein sequence ID" value="KAJ8249627.1"/>
    <property type="molecule type" value="Genomic_DNA"/>
</dbReference>
<evidence type="ECO:0000256" key="7">
    <source>
        <dbReference type="ARBA" id="ARBA00022614"/>
    </source>
</evidence>
<evidence type="ECO:0000256" key="5">
    <source>
        <dbReference type="ARBA" id="ARBA00022525"/>
    </source>
</evidence>
<name>A0A9Q1CVC6_CONCO</name>
<evidence type="ECO:0000256" key="6">
    <source>
        <dbReference type="ARBA" id="ARBA00022530"/>
    </source>
</evidence>
<dbReference type="PANTHER" id="PTHR45712:SF6">
    <property type="entry name" value="LUMICAN"/>
    <property type="match status" value="1"/>
</dbReference>
<dbReference type="Gene3D" id="3.80.10.10">
    <property type="entry name" value="Ribonuclease Inhibitor"/>
    <property type="match status" value="2"/>
</dbReference>
<dbReference type="SMART" id="SM00369">
    <property type="entry name" value="LRR_TYP"/>
    <property type="match status" value="6"/>
</dbReference>
<keyword evidence="5" id="KW-0964">Secreted</keyword>
<dbReference type="OrthoDB" id="6359842at2759"/>
<evidence type="ECO:0000259" key="14">
    <source>
        <dbReference type="SMART" id="SM00013"/>
    </source>
</evidence>
<evidence type="ECO:0000256" key="11">
    <source>
        <dbReference type="ARBA" id="ARBA00022974"/>
    </source>
</evidence>
<gene>
    <name evidence="15" type="ORF">COCON_G00228430</name>
</gene>
<evidence type="ECO:0000256" key="4">
    <source>
        <dbReference type="ARBA" id="ARBA00013370"/>
    </source>
</evidence>
<dbReference type="SMART" id="SM00013">
    <property type="entry name" value="LRRNT"/>
    <property type="match status" value="1"/>
</dbReference>
<feature type="chain" id="PRO_5040310889" description="Lumican" evidence="13">
    <location>
        <begin position="19"/>
        <end position="307"/>
    </location>
</feature>
<dbReference type="AlphaFoldDB" id="A0A9Q1CVC6"/>
<evidence type="ECO:0000256" key="10">
    <source>
        <dbReference type="ARBA" id="ARBA00022737"/>
    </source>
</evidence>
<evidence type="ECO:0000313" key="15">
    <source>
        <dbReference type="EMBL" id="KAJ8249627.1"/>
    </source>
</evidence>
<accession>A0A9Q1CVC6</accession>
<dbReference type="Proteomes" id="UP001152803">
    <property type="component" value="Unassembled WGS sequence"/>
</dbReference>
<keyword evidence="10" id="KW-0677">Repeat</keyword>
<keyword evidence="16" id="KW-1185">Reference proteome</keyword>
<proteinExistence type="inferred from homology"/>
<dbReference type="SUPFAM" id="SSF52058">
    <property type="entry name" value="L domain-like"/>
    <property type="match status" value="1"/>
</dbReference>
<evidence type="ECO:0000256" key="1">
    <source>
        <dbReference type="ARBA" id="ARBA00004498"/>
    </source>
</evidence>
<organism evidence="15 16">
    <name type="scientific">Conger conger</name>
    <name type="common">Conger eel</name>
    <name type="synonym">Muraena conger</name>
    <dbReference type="NCBI Taxonomy" id="82655"/>
    <lineage>
        <taxon>Eukaryota</taxon>
        <taxon>Metazoa</taxon>
        <taxon>Chordata</taxon>
        <taxon>Craniata</taxon>
        <taxon>Vertebrata</taxon>
        <taxon>Euteleostomi</taxon>
        <taxon>Actinopterygii</taxon>
        <taxon>Neopterygii</taxon>
        <taxon>Teleostei</taxon>
        <taxon>Anguilliformes</taxon>
        <taxon>Congridae</taxon>
        <taxon>Conger</taxon>
    </lineage>
</organism>
<dbReference type="PANTHER" id="PTHR45712">
    <property type="entry name" value="AGAP008170-PA"/>
    <property type="match status" value="1"/>
</dbReference>
<keyword evidence="7" id="KW-0433">Leucine-rich repeat</keyword>
<dbReference type="Pfam" id="PF01462">
    <property type="entry name" value="LRRNT"/>
    <property type="match status" value="1"/>
</dbReference>
<comment type="similarity">
    <text evidence="2">Belongs to the small leucine-rich proteoglycan (SLRP) family. SLRP class II subfamily.</text>
</comment>
<feature type="signal peptide" evidence="13">
    <location>
        <begin position="1"/>
        <end position="18"/>
    </location>
</feature>
<dbReference type="Pfam" id="PF00560">
    <property type="entry name" value="LRR_1"/>
    <property type="match status" value="1"/>
</dbReference>
<dbReference type="GO" id="GO:0005615">
    <property type="term" value="C:extracellular space"/>
    <property type="evidence" value="ECO:0007669"/>
    <property type="project" value="TreeGrafter"/>
</dbReference>
<keyword evidence="8" id="KW-0765">Sulfation</keyword>
<comment type="subunit">
    <text evidence="3">Binds to laminin.</text>
</comment>
<sequence>MSPLFVPLLAVLIGQVSPSHYDYDYYQGPSMMLGPPGPNCPEECECPVLFPSAMYCNKRNLKSVPVVPNGIKYLYLQDNNLKEIKASAFVNATDLRWLILDNNQLTNGAVEKGIFEKLGSLEKLHVNFNNLTEPLGPLAKTMNELKITWNKLSKFPSGTLSGLENLTMVDLHGNELTSDGIAGAFKGLKSLVYLDVSKNKLGKLPMGLPSSIEMLYADYNEIGSLDLSYNKLQTIPEVNENLENLYLQVNKISKFDVGSFCKYMTAINFSKLRHLRLDGNNLTRSSVPDEAANCLRLATDVMVEPTD</sequence>
<dbReference type="PROSITE" id="PS51450">
    <property type="entry name" value="LRR"/>
    <property type="match status" value="1"/>
</dbReference>
<dbReference type="InterPro" id="IPR032675">
    <property type="entry name" value="LRR_dom_sf"/>
</dbReference>
<evidence type="ECO:0000256" key="12">
    <source>
        <dbReference type="ARBA" id="ARBA00023180"/>
    </source>
</evidence>
<evidence type="ECO:0000256" key="3">
    <source>
        <dbReference type="ARBA" id="ARBA00011719"/>
    </source>
</evidence>
<dbReference type="InterPro" id="IPR003591">
    <property type="entry name" value="Leu-rich_rpt_typical-subtyp"/>
</dbReference>
<keyword evidence="9 13" id="KW-0732">Signal</keyword>
<dbReference type="Pfam" id="PF13855">
    <property type="entry name" value="LRR_8"/>
    <property type="match status" value="1"/>
</dbReference>
<keyword evidence="6" id="KW-0272">Extracellular matrix</keyword>
<dbReference type="InterPro" id="IPR000372">
    <property type="entry name" value="LRRNT"/>
</dbReference>
<protein>
    <recommendedName>
        <fullName evidence="4">Lumican</fullName>
    </recommendedName>
</protein>
<keyword evidence="11" id="KW-0654">Proteoglycan</keyword>